<sequence length="377" mass="40747">MIGRAGAGNRHAMPTGGLRSRLLPFAGRRYWAERARLTAKAVVAAVVAWLIAKYPVGHPQPYFAPLAALLGVYPSVVRSVRESVAYGAGFVIGAGLAIPVGLLLGPTTLGIAVVLVLAMMASGWRRLGDQSSQVAFTALFALLLGGHEVVGYTLPRLGDVALGLAVGLIVNATLFPPLYLRRAEYAVREVRDALADALDALAGEAAEEEGGRARWDERETRLARVQEEARYSLEQGEESLRANPRAKLRGYPLRWQGHRDRWPAPRELNMLDQTAAYARSISGTLRQLDGDGEDAVEPGLGARFRRGYADLLRGLAGIVCELPGTPEEEGLAAVERIQRRLEEPHLGPGTDAPGLWDPQKELLRLSRLLLDGLRAPG</sequence>
<feature type="transmembrane region" description="Helical" evidence="5">
    <location>
        <begin position="134"/>
        <end position="154"/>
    </location>
</feature>
<comment type="caution">
    <text evidence="7">The sequence shown here is derived from an EMBL/GenBank/DDBJ whole genome shotgun (WGS) entry which is preliminary data.</text>
</comment>
<evidence type="ECO:0000256" key="4">
    <source>
        <dbReference type="ARBA" id="ARBA00023136"/>
    </source>
</evidence>
<accession>A0A5S4GP53</accession>
<gene>
    <name evidence="7" type="ORF">ETD96_25395</name>
</gene>
<dbReference type="Pfam" id="PF13515">
    <property type="entry name" value="FUSC_2"/>
    <property type="match status" value="1"/>
</dbReference>
<evidence type="ECO:0000256" key="2">
    <source>
        <dbReference type="ARBA" id="ARBA00022692"/>
    </source>
</evidence>
<feature type="domain" description="Integral membrane bound transporter" evidence="6">
    <location>
        <begin position="48"/>
        <end position="170"/>
    </location>
</feature>
<keyword evidence="2 5" id="KW-0812">Transmembrane</keyword>
<reference evidence="7 8" key="1">
    <citation type="submission" date="2019-05" db="EMBL/GenBank/DDBJ databases">
        <title>Draft genome sequence of Actinomadura geliboluensis A8036.</title>
        <authorList>
            <person name="Saricaoglu S."/>
            <person name="Isik K."/>
        </authorList>
    </citation>
    <scope>NUCLEOTIDE SEQUENCE [LARGE SCALE GENOMIC DNA]</scope>
    <source>
        <strain evidence="7 8">A8036</strain>
    </source>
</reference>
<proteinExistence type="predicted"/>
<name>A0A5S4GP53_9ACTN</name>
<evidence type="ECO:0000256" key="1">
    <source>
        <dbReference type="ARBA" id="ARBA00004141"/>
    </source>
</evidence>
<evidence type="ECO:0000256" key="5">
    <source>
        <dbReference type="SAM" id="Phobius"/>
    </source>
</evidence>
<feature type="transmembrane region" description="Helical" evidence="5">
    <location>
        <begin position="160"/>
        <end position="180"/>
    </location>
</feature>
<evidence type="ECO:0000259" key="6">
    <source>
        <dbReference type="Pfam" id="PF13515"/>
    </source>
</evidence>
<evidence type="ECO:0000313" key="8">
    <source>
        <dbReference type="Proteomes" id="UP000305238"/>
    </source>
</evidence>
<dbReference type="GO" id="GO:0016020">
    <property type="term" value="C:membrane"/>
    <property type="evidence" value="ECO:0007669"/>
    <property type="project" value="UniProtKB-SubCell"/>
</dbReference>
<organism evidence="7 8">
    <name type="scientific">Actinomadura geliboluensis</name>
    <dbReference type="NCBI Taxonomy" id="882440"/>
    <lineage>
        <taxon>Bacteria</taxon>
        <taxon>Bacillati</taxon>
        <taxon>Actinomycetota</taxon>
        <taxon>Actinomycetes</taxon>
        <taxon>Streptosporangiales</taxon>
        <taxon>Thermomonosporaceae</taxon>
        <taxon>Actinomadura</taxon>
    </lineage>
</organism>
<dbReference type="EMBL" id="VCKZ01000207">
    <property type="protein sequence ID" value="TMR34331.1"/>
    <property type="molecule type" value="Genomic_DNA"/>
</dbReference>
<dbReference type="AlphaFoldDB" id="A0A5S4GP53"/>
<evidence type="ECO:0000256" key="3">
    <source>
        <dbReference type="ARBA" id="ARBA00022989"/>
    </source>
</evidence>
<dbReference type="Proteomes" id="UP000305238">
    <property type="component" value="Unassembled WGS sequence"/>
</dbReference>
<keyword evidence="4 5" id="KW-0472">Membrane</keyword>
<evidence type="ECO:0000313" key="7">
    <source>
        <dbReference type="EMBL" id="TMR34331.1"/>
    </source>
</evidence>
<protein>
    <recommendedName>
        <fullName evidence="6">Integral membrane bound transporter domain-containing protein</fullName>
    </recommendedName>
</protein>
<comment type="subcellular location">
    <subcellularLocation>
        <location evidence="1">Membrane</location>
        <topology evidence="1">Multi-pass membrane protein</topology>
    </subcellularLocation>
</comment>
<keyword evidence="3 5" id="KW-1133">Transmembrane helix</keyword>
<dbReference type="OrthoDB" id="3579456at2"/>
<feature type="transmembrane region" description="Helical" evidence="5">
    <location>
        <begin position="37"/>
        <end position="56"/>
    </location>
</feature>
<dbReference type="InterPro" id="IPR049453">
    <property type="entry name" value="Memb_transporter_dom"/>
</dbReference>
<keyword evidence="8" id="KW-1185">Reference proteome</keyword>